<dbReference type="EMBL" id="JAUTDP010000009">
    <property type="protein sequence ID" value="KAK3396273.1"/>
    <property type="molecule type" value="Genomic_DNA"/>
</dbReference>
<reference evidence="1" key="2">
    <citation type="submission" date="2023-07" db="EMBL/GenBank/DDBJ databases">
        <authorList>
            <consortium name="Lawrence Berkeley National Laboratory"/>
            <person name="Haridas S."/>
            <person name="Hensen N."/>
            <person name="Bonometti L."/>
            <person name="Westerberg I."/>
            <person name="Brannstrom I.O."/>
            <person name="Guillou S."/>
            <person name="Cros-Aarteil S."/>
            <person name="Calhoun S."/>
            <person name="Kuo A."/>
            <person name="Mondo S."/>
            <person name="Pangilinan J."/>
            <person name="Riley R."/>
            <person name="LaButti K."/>
            <person name="Andreopoulos B."/>
            <person name="Lipzen A."/>
            <person name="Chen C."/>
            <person name="Yanf M."/>
            <person name="Daum C."/>
            <person name="Ng V."/>
            <person name="Clum A."/>
            <person name="Steindorff A."/>
            <person name="Ohm R."/>
            <person name="Martin F."/>
            <person name="Silar P."/>
            <person name="Natvig D."/>
            <person name="Lalanne C."/>
            <person name="Gautier V."/>
            <person name="Ament-velasquez S.L."/>
            <person name="Kruys A."/>
            <person name="Hutchinson M.I."/>
            <person name="Powell A.J."/>
            <person name="Barry K."/>
            <person name="Miller A.N."/>
            <person name="Grigoriev I.V."/>
            <person name="Debuchy R."/>
            <person name="Gladieux P."/>
            <person name="Thoren M.H."/>
            <person name="Johannesson H."/>
        </authorList>
    </citation>
    <scope>NUCLEOTIDE SEQUENCE</scope>
    <source>
        <strain evidence="1">FGSC 1904</strain>
    </source>
</reference>
<keyword evidence="2" id="KW-1185">Reference proteome</keyword>
<comment type="caution">
    <text evidence="1">The sequence shown here is derived from an EMBL/GenBank/DDBJ whole genome shotgun (WGS) entry which is preliminary data.</text>
</comment>
<reference evidence="1" key="1">
    <citation type="journal article" date="2023" name="Mol. Phylogenet. Evol.">
        <title>Genome-scale phylogeny and comparative genomics of the fungal order Sordariales.</title>
        <authorList>
            <person name="Hensen N."/>
            <person name="Bonometti L."/>
            <person name="Westerberg I."/>
            <person name="Brannstrom I.O."/>
            <person name="Guillou S."/>
            <person name="Cros-Aarteil S."/>
            <person name="Calhoun S."/>
            <person name="Haridas S."/>
            <person name="Kuo A."/>
            <person name="Mondo S."/>
            <person name="Pangilinan J."/>
            <person name="Riley R."/>
            <person name="LaButti K."/>
            <person name="Andreopoulos B."/>
            <person name="Lipzen A."/>
            <person name="Chen C."/>
            <person name="Yan M."/>
            <person name="Daum C."/>
            <person name="Ng V."/>
            <person name="Clum A."/>
            <person name="Steindorff A."/>
            <person name="Ohm R.A."/>
            <person name="Martin F."/>
            <person name="Silar P."/>
            <person name="Natvig D.O."/>
            <person name="Lalanne C."/>
            <person name="Gautier V."/>
            <person name="Ament-Velasquez S.L."/>
            <person name="Kruys A."/>
            <person name="Hutchinson M.I."/>
            <person name="Powell A.J."/>
            <person name="Barry K."/>
            <person name="Miller A.N."/>
            <person name="Grigoriev I.V."/>
            <person name="Debuchy R."/>
            <person name="Gladieux P."/>
            <person name="Hiltunen Thoren M."/>
            <person name="Johannesson H."/>
        </authorList>
    </citation>
    <scope>NUCLEOTIDE SEQUENCE</scope>
    <source>
        <strain evidence="1">FGSC 1904</strain>
    </source>
</reference>
<evidence type="ECO:0000313" key="1">
    <source>
        <dbReference type="EMBL" id="KAK3396273.1"/>
    </source>
</evidence>
<name>A0AAE0PAI6_SORBR</name>
<evidence type="ECO:0000313" key="2">
    <source>
        <dbReference type="Proteomes" id="UP001281003"/>
    </source>
</evidence>
<accession>A0AAE0PAI6</accession>
<organism evidence="1 2">
    <name type="scientific">Sordaria brevicollis</name>
    <dbReference type="NCBI Taxonomy" id="83679"/>
    <lineage>
        <taxon>Eukaryota</taxon>
        <taxon>Fungi</taxon>
        <taxon>Dikarya</taxon>
        <taxon>Ascomycota</taxon>
        <taxon>Pezizomycotina</taxon>
        <taxon>Sordariomycetes</taxon>
        <taxon>Sordariomycetidae</taxon>
        <taxon>Sordariales</taxon>
        <taxon>Sordariaceae</taxon>
        <taxon>Sordaria</taxon>
    </lineage>
</organism>
<proteinExistence type="predicted"/>
<sequence length="102" mass="12187">MERSPVVGWYRLKRLRKTGEEDIQRVPSRKINKWYRKHGEVLFGVASKDRNPRTALFLTGFTHGPRPEDWEIFWDPSVEDYVEDFWRMIENPPLAIPGSWVD</sequence>
<gene>
    <name evidence="1" type="ORF">B0T20DRAFT_417304</name>
</gene>
<dbReference type="AlphaFoldDB" id="A0AAE0PAI6"/>
<dbReference type="Proteomes" id="UP001281003">
    <property type="component" value="Unassembled WGS sequence"/>
</dbReference>
<protein>
    <submittedName>
        <fullName evidence="1">Uncharacterized protein</fullName>
    </submittedName>
</protein>